<evidence type="ECO:0000313" key="1">
    <source>
        <dbReference type="EMBL" id="RPB18886.1"/>
    </source>
</evidence>
<keyword evidence="3" id="KW-1185">Reference proteome</keyword>
<name>A0A3N4L8F6_9PEZI</name>
<reference evidence="1 3" key="1">
    <citation type="journal article" date="2018" name="Nat. Ecol. Evol.">
        <title>Pezizomycetes genomes reveal the molecular basis of ectomycorrhizal truffle lifestyle.</title>
        <authorList>
            <person name="Murat C."/>
            <person name="Payen T."/>
            <person name="Noel B."/>
            <person name="Kuo A."/>
            <person name="Morin E."/>
            <person name="Chen J."/>
            <person name="Kohler A."/>
            <person name="Krizsan K."/>
            <person name="Balestrini R."/>
            <person name="Da Silva C."/>
            <person name="Montanini B."/>
            <person name="Hainaut M."/>
            <person name="Levati E."/>
            <person name="Barry K.W."/>
            <person name="Belfiori B."/>
            <person name="Cichocki N."/>
            <person name="Clum A."/>
            <person name="Dockter R.B."/>
            <person name="Fauchery L."/>
            <person name="Guy J."/>
            <person name="Iotti M."/>
            <person name="Le Tacon F."/>
            <person name="Lindquist E.A."/>
            <person name="Lipzen A."/>
            <person name="Malagnac F."/>
            <person name="Mello A."/>
            <person name="Molinier V."/>
            <person name="Miyauchi S."/>
            <person name="Poulain J."/>
            <person name="Riccioni C."/>
            <person name="Rubini A."/>
            <person name="Sitrit Y."/>
            <person name="Splivallo R."/>
            <person name="Traeger S."/>
            <person name="Wang M."/>
            <person name="Zifcakova L."/>
            <person name="Wipf D."/>
            <person name="Zambonelli A."/>
            <person name="Paolocci F."/>
            <person name="Nowrousian M."/>
            <person name="Ottonello S."/>
            <person name="Baldrian P."/>
            <person name="Spatafora J.W."/>
            <person name="Henrissat B."/>
            <person name="Nagy L.G."/>
            <person name="Aury J.M."/>
            <person name="Wincker P."/>
            <person name="Grigoriev I.V."/>
            <person name="Bonfante P."/>
            <person name="Martin F.M."/>
        </authorList>
    </citation>
    <scope>NUCLEOTIDE SEQUENCE [LARGE SCALE GENOMIC DNA]</scope>
    <source>
        <strain evidence="1 3">ATCC MYA-4762</strain>
    </source>
</reference>
<organism evidence="1 3">
    <name type="scientific">Terfezia boudieri ATCC MYA-4762</name>
    <dbReference type="NCBI Taxonomy" id="1051890"/>
    <lineage>
        <taxon>Eukaryota</taxon>
        <taxon>Fungi</taxon>
        <taxon>Dikarya</taxon>
        <taxon>Ascomycota</taxon>
        <taxon>Pezizomycotina</taxon>
        <taxon>Pezizomycetes</taxon>
        <taxon>Pezizales</taxon>
        <taxon>Pezizaceae</taxon>
        <taxon>Terfezia</taxon>
    </lineage>
</organism>
<evidence type="ECO:0000313" key="3">
    <source>
        <dbReference type="Proteomes" id="UP000267821"/>
    </source>
</evidence>
<evidence type="ECO:0000313" key="2">
    <source>
        <dbReference type="EMBL" id="RPB20413.1"/>
    </source>
</evidence>
<protein>
    <submittedName>
        <fullName evidence="1">Uncharacterized protein</fullName>
    </submittedName>
</protein>
<accession>A0A3N4L8F6</accession>
<dbReference type="Proteomes" id="UP000267821">
    <property type="component" value="Unassembled WGS sequence"/>
</dbReference>
<sequence>MPEVEEKILECILDAHPGLGLSSSVLQKYSSEDPITDIENAALAAYLPVTEAPLPPPLYHILKACCSSYVKVTPSANTAALQDALKRDKKKFDILEMERRRQHAQRRITDFLGPFEASSFSS</sequence>
<dbReference type="EMBL" id="ML121572">
    <property type="protein sequence ID" value="RPB20413.1"/>
    <property type="molecule type" value="Genomic_DNA"/>
</dbReference>
<dbReference type="AlphaFoldDB" id="A0A3N4L8F6"/>
<dbReference type="EMBL" id="ML121605">
    <property type="protein sequence ID" value="RPB18886.1"/>
    <property type="molecule type" value="Genomic_DNA"/>
</dbReference>
<proteinExistence type="predicted"/>
<gene>
    <name evidence="2" type="ORF">L211DRAFT_852367</name>
    <name evidence="1" type="ORF">L211DRAFT_853696</name>
</gene>